<evidence type="ECO:0000256" key="4">
    <source>
        <dbReference type="ARBA" id="ARBA00010031"/>
    </source>
</evidence>
<dbReference type="RefSeq" id="XP_046115269.1">
    <property type="nucleotide sequence ID" value="XM_046261557.1"/>
</dbReference>
<accession>A0A9P7ZGX1</accession>
<dbReference type="AlphaFoldDB" id="A0A9P7ZGX1"/>
<dbReference type="Proteomes" id="UP000887229">
    <property type="component" value="Unassembled WGS sequence"/>
</dbReference>
<keyword evidence="9 15" id="KW-1133">Transmembrane helix</keyword>
<dbReference type="GO" id="GO:0098552">
    <property type="term" value="C:side of membrane"/>
    <property type="evidence" value="ECO:0007669"/>
    <property type="project" value="UniProtKB-KW"/>
</dbReference>
<organism evidence="18 19">
    <name type="scientific">Emericellopsis atlantica</name>
    <dbReference type="NCBI Taxonomy" id="2614577"/>
    <lineage>
        <taxon>Eukaryota</taxon>
        <taxon>Fungi</taxon>
        <taxon>Dikarya</taxon>
        <taxon>Ascomycota</taxon>
        <taxon>Pezizomycotina</taxon>
        <taxon>Sordariomycetes</taxon>
        <taxon>Hypocreomycetidae</taxon>
        <taxon>Hypocreales</taxon>
        <taxon>Bionectriaceae</taxon>
        <taxon>Emericellopsis</taxon>
    </lineage>
</organism>
<dbReference type="GeneID" id="70292460"/>
<comment type="caution">
    <text evidence="18">The sequence shown here is derived from an EMBL/GenBank/DDBJ whole genome shotgun (WGS) entry which is preliminary data.</text>
</comment>
<evidence type="ECO:0000256" key="9">
    <source>
        <dbReference type="ARBA" id="ARBA00022989"/>
    </source>
</evidence>
<evidence type="ECO:0000256" key="1">
    <source>
        <dbReference type="ARBA" id="ARBA00004141"/>
    </source>
</evidence>
<gene>
    <name evidence="18" type="ORF">F5Z01DRAFT_627730</name>
</gene>
<reference evidence="18" key="1">
    <citation type="journal article" date="2021" name="IMA Fungus">
        <title>Genomic characterization of three marine fungi, including Emericellopsis atlantica sp. nov. with signatures of a generalist lifestyle and marine biomass degradation.</title>
        <authorList>
            <person name="Hagestad O.C."/>
            <person name="Hou L."/>
            <person name="Andersen J.H."/>
            <person name="Hansen E.H."/>
            <person name="Altermark B."/>
            <person name="Li C."/>
            <person name="Kuhnert E."/>
            <person name="Cox R.J."/>
            <person name="Crous P.W."/>
            <person name="Spatafora J.W."/>
            <person name="Lail K."/>
            <person name="Amirebrahimi M."/>
            <person name="Lipzen A."/>
            <person name="Pangilinan J."/>
            <person name="Andreopoulos W."/>
            <person name="Hayes R.D."/>
            <person name="Ng V."/>
            <person name="Grigoriev I.V."/>
            <person name="Jackson S.A."/>
            <person name="Sutton T.D.S."/>
            <person name="Dobson A.D.W."/>
            <person name="Rama T."/>
        </authorList>
    </citation>
    <scope>NUCLEOTIDE SEQUENCE</scope>
    <source>
        <strain evidence="18">TS7</strain>
    </source>
</reference>
<evidence type="ECO:0000256" key="6">
    <source>
        <dbReference type="ARBA" id="ARBA00022622"/>
    </source>
</evidence>
<evidence type="ECO:0000256" key="10">
    <source>
        <dbReference type="ARBA" id="ARBA00023136"/>
    </source>
</evidence>
<feature type="transmembrane region" description="Helical" evidence="15">
    <location>
        <begin position="303"/>
        <end position="327"/>
    </location>
</feature>
<dbReference type="OrthoDB" id="2496787at2759"/>
<comment type="similarity">
    <text evidence="4">Belongs to the RBT5 family.</text>
</comment>
<evidence type="ECO:0000256" key="2">
    <source>
        <dbReference type="ARBA" id="ARBA00004589"/>
    </source>
</evidence>
<evidence type="ECO:0000259" key="16">
    <source>
        <dbReference type="Pfam" id="PF05730"/>
    </source>
</evidence>
<keyword evidence="6" id="KW-0325">Glycoprotein</keyword>
<evidence type="ECO:0000256" key="5">
    <source>
        <dbReference type="ARBA" id="ARBA00022525"/>
    </source>
</evidence>
<feature type="transmembrane region" description="Helical" evidence="15">
    <location>
        <begin position="103"/>
        <end position="123"/>
    </location>
</feature>
<keyword evidence="12" id="KW-0449">Lipoprotein</keyword>
<feature type="domain" description="CFEM" evidence="16">
    <location>
        <begin position="5"/>
        <end position="60"/>
    </location>
</feature>
<evidence type="ECO:0000313" key="18">
    <source>
        <dbReference type="EMBL" id="KAG9251345.1"/>
    </source>
</evidence>
<evidence type="ECO:0000256" key="12">
    <source>
        <dbReference type="ARBA" id="ARBA00023288"/>
    </source>
</evidence>
<feature type="transmembrane region" description="Helical" evidence="15">
    <location>
        <begin position="264"/>
        <end position="283"/>
    </location>
</feature>
<dbReference type="GO" id="GO:0005576">
    <property type="term" value="C:extracellular region"/>
    <property type="evidence" value="ECO:0007669"/>
    <property type="project" value="UniProtKB-SubCell"/>
</dbReference>
<feature type="domain" description="Rhodopsin" evidence="17">
    <location>
        <begin position="88"/>
        <end position="328"/>
    </location>
</feature>
<evidence type="ECO:0000256" key="7">
    <source>
        <dbReference type="ARBA" id="ARBA00022692"/>
    </source>
</evidence>
<feature type="transmembrane region" description="Helical" evidence="15">
    <location>
        <begin position="229"/>
        <end position="252"/>
    </location>
</feature>
<evidence type="ECO:0000313" key="19">
    <source>
        <dbReference type="Proteomes" id="UP000887229"/>
    </source>
</evidence>
<evidence type="ECO:0000259" key="17">
    <source>
        <dbReference type="Pfam" id="PF20684"/>
    </source>
</evidence>
<evidence type="ECO:0000256" key="11">
    <source>
        <dbReference type="ARBA" id="ARBA00023157"/>
    </source>
</evidence>
<feature type="region of interest" description="Disordered" evidence="14">
    <location>
        <begin position="349"/>
        <end position="395"/>
    </location>
</feature>
<protein>
    <submittedName>
        <fullName evidence="18">CFEM domain-containing protein</fullName>
    </submittedName>
</protein>
<dbReference type="PANTHER" id="PTHR33048">
    <property type="entry name" value="PTH11-LIKE INTEGRAL MEMBRANE PROTEIN (AFU_ORTHOLOGUE AFUA_5G11245)"/>
    <property type="match status" value="1"/>
</dbReference>
<keyword evidence="10 15" id="KW-0472">Membrane</keyword>
<dbReference type="Pfam" id="PF05730">
    <property type="entry name" value="CFEM"/>
    <property type="match status" value="1"/>
</dbReference>
<keyword evidence="8" id="KW-0732">Signal</keyword>
<keyword evidence="6" id="KW-0336">GPI-anchor</keyword>
<keyword evidence="5" id="KW-0964">Secreted</keyword>
<dbReference type="InterPro" id="IPR008427">
    <property type="entry name" value="Extracellular_membr_CFEM_dom"/>
</dbReference>
<dbReference type="InterPro" id="IPR052337">
    <property type="entry name" value="SAT4-like"/>
</dbReference>
<feature type="transmembrane region" description="Helical" evidence="15">
    <location>
        <begin position="148"/>
        <end position="171"/>
    </location>
</feature>
<keyword evidence="7 15" id="KW-0812">Transmembrane</keyword>
<comment type="subcellular location">
    <subcellularLocation>
        <location evidence="2">Membrane</location>
        <topology evidence="2">Lipid-anchor</topology>
        <topology evidence="2">GPI-anchor</topology>
    </subcellularLocation>
    <subcellularLocation>
        <location evidence="1">Membrane</location>
        <topology evidence="1">Multi-pass membrane protein</topology>
    </subcellularLocation>
    <subcellularLocation>
        <location evidence="3">Secreted</location>
    </subcellularLocation>
</comment>
<sequence length="429" mass="47741">MVPQQGCIIEAMSQGICAPTNQTCICTSDNFQGLVTECVSKSCTIPDSLTTKNVSATSCHAPVRDKAESHVILTIAMIVMGIVFVVIRFVYKMVYMQTELGLDDWLIVATIIATVPSACITLFGTTKHGLGRDIWTVAHSDITLMLKYFYGMAIMYFVETTLVKLSIIAFYMRIFPARNTQRLLWGTFWFASAWGTCYVILAIFQCRPVNYFWLKWDGLHEGSCLEANAIAWSNAIINICLDVWILAIPLWELRALQLHWKKKVGVALMFCVGTFVTVVSILRLQSLVHFATSSNITWQFYDISVWSTIEICVGVACACLPTVRLLLVKIFPKLAGSTRRTDYYENRYGHASGNKSATQKSRNVAVVTADRDRRRRDSKGSAESPDGSIQGSSGGAGIVYQKTYAVQYSDNDEASLVRMASLDAHGRKS</sequence>
<proteinExistence type="inferred from homology"/>
<dbReference type="EMBL" id="MU251269">
    <property type="protein sequence ID" value="KAG9251345.1"/>
    <property type="molecule type" value="Genomic_DNA"/>
</dbReference>
<feature type="compositionally biased region" description="Polar residues" evidence="14">
    <location>
        <begin position="353"/>
        <end position="362"/>
    </location>
</feature>
<evidence type="ECO:0000256" key="13">
    <source>
        <dbReference type="ARBA" id="ARBA00038359"/>
    </source>
</evidence>
<evidence type="ECO:0000256" key="3">
    <source>
        <dbReference type="ARBA" id="ARBA00004613"/>
    </source>
</evidence>
<name>A0A9P7ZGX1_9HYPO</name>
<keyword evidence="19" id="KW-1185">Reference proteome</keyword>
<evidence type="ECO:0000256" key="8">
    <source>
        <dbReference type="ARBA" id="ARBA00022729"/>
    </source>
</evidence>
<feature type="transmembrane region" description="Helical" evidence="15">
    <location>
        <begin position="71"/>
        <end position="91"/>
    </location>
</feature>
<dbReference type="InterPro" id="IPR049326">
    <property type="entry name" value="Rhodopsin_dom_fungi"/>
</dbReference>
<evidence type="ECO:0000256" key="15">
    <source>
        <dbReference type="SAM" id="Phobius"/>
    </source>
</evidence>
<keyword evidence="11" id="KW-1015">Disulfide bond</keyword>
<dbReference type="PANTHER" id="PTHR33048:SF143">
    <property type="entry name" value="EXTRACELLULAR MEMBRANE PROTEIN CFEM DOMAIN-CONTAINING PROTEIN-RELATED"/>
    <property type="match status" value="1"/>
</dbReference>
<evidence type="ECO:0000256" key="14">
    <source>
        <dbReference type="SAM" id="MobiDB-lite"/>
    </source>
</evidence>
<feature type="transmembrane region" description="Helical" evidence="15">
    <location>
        <begin position="183"/>
        <end position="204"/>
    </location>
</feature>
<dbReference type="Pfam" id="PF20684">
    <property type="entry name" value="Fung_rhodopsin"/>
    <property type="match status" value="1"/>
</dbReference>
<comment type="similarity">
    <text evidence="13">Belongs to the SAT4 family.</text>
</comment>